<keyword evidence="2" id="KW-1185">Reference proteome</keyword>
<sequence length="196" mass="23044">MRVVAFDKDRGLEAFIRAVGGKYLPLETGKPTGFNPLQLPDTPNNRKFIKNWLYNLLAYDNYGVNYRDEQELIAAIDIIFEHKPENRRLAVFVQSLPNPITDDDRPTVNRRLAKWHSGGEYAWVFDNEADSLDVNKYSVYGFDVTNFLELPELREVIIMYLTYRTQQKTFCFFFDEIGDLLRINIFKNYLKINLKN</sequence>
<dbReference type="InterPro" id="IPR027417">
    <property type="entry name" value="P-loop_NTPase"/>
</dbReference>
<proteinExistence type="predicted"/>
<organism evidence="1 2">
    <name type="scientific">Moraxella caprae</name>
    <dbReference type="NCBI Taxonomy" id="90240"/>
    <lineage>
        <taxon>Bacteria</taxon>
        <taxon>Pseudomonadati</taxon>
        <taxon>Pseudomonadota</taxon>
        <taxon>Gammaproteobacteria</taxon>
        <taxon>Moraxellales</taxon>
        <taxon>Moraxellaceae</taxon>
        <taxon>Moraxella</taxon>
    </lineage>
</organism>
<reference evidence="1 2" key="1">
    <citation type="submission" date="2018-06" db="EMBL/GenBank/DDBJ databases">
        <authorList>
            <consortium name="Pathogen Informatics"/>
            <person name="Doyle S."/>
        </authorList>
    </citation>
    <scope>NUCLEOTIDE SEQUENCE [LARGE SCALE GENOMIC DNA]</scope>
    <source>
        <strain evidence="1 2">NCTC12877</strain>
    </source>
</reference>
<accession>A0A378QLD4</accession>
<dbReference type="SUPFAM" id="SSF52540">
    <property type="entry name" value="P-loop containing nucleoside triphosphate hydrolases"/>
    <property type="match status" value="1"/>
</dbReference>
<gene>
    <name evidence="1" type="primary">ptlC_2</name>
    <name evidence="1" type="ORF">NCTC12877_00051</name>
</gene>
<dbReference type="RefSeq" id="WP_115340981.1">
    <property type="nucleotide sequence ID" value="NZ_UGQB01000002.1"/>
</dbReference>
<evidence type="ECO:0000313" key="2">
    <source>
        <dbReference type="Proteomes" id="UP000254065"/>
    </source>
</evidence>
<dbReference type="Proteomes" id="UP000254065">
    <property type="component" value="Unassembled WGS sequence"/>
</dbReference>
<dbReference type="EMBL" id="UGQB01000002">
    <property type="protein sequence ID" value="STZ01588.1"/>
    <property type="molecule type" value="Genomic_DNA"/>
</dbReference>
<name>A0A378QLD4_9GAMM</name>
<protein>
    <submittedName>
        <fullName evidence="1">Pertussis toxin liberation protein C</fullName>
    </submittedName>
</protein>
<evidence type="ECO:0000313" key="1">
    <source>
        <dbReference type="EMBL" id="STZ01588.1"/>
    </source>
</evidence>
<dbReference type="AlphaFoldDB" id="A0A378QLD4"/>
<dbReference type="OrthoDB" id="5555485at2"/>